<evidence type="ECO:0000256" key="1">
    <source>
        <dbReference type="ARBA" id="ARBA00004141"/>
    </source>
</evidence>
<dbReference type="SMART" id="SM00089">
    <property type="entry name" value="PKD"/>
    <property type="match status" value="11"/>
</dbReference>
<dbReference type="SUPFAM" id="SSF49785">
    <property type="entry name" value="Galactose-binding domain-like"/>
    <property type="match status" value="1"/>
</dbReference>
<evidence type="ECO:0008006" key="10">
    <source>
        <dbReference type="Google" id="ProtNLM"/>
    </source>
</evidence>
<reference evidence="8 9" key="1">
    <citation type="submission" date="2020-08" db="EMBL/GenBank/DDBJ databases">
        <title>Genomic Encyclopedia of Type Strains, Phase IV (KMG-IV): sequencing the most valuable type-strain genomes for metagenomic binning, comparative biology and taxonomic classification.</title>
        <authorList>
            <person name="Goeker M."/>
        </authorList>
    </citation>
    <scope>NUCLEOTIDE SEQUENCE [LARGE SCALE GENOMIC DNA]</scope>
    <source>
        <strain evidence="8 9">DSM 17976</strain>
    </source>
</reference>
<name>A0A7W5ZJI7_9BACT</name>
<evidence type="ECO:0000256" key="4">
    <source>
        <dbReference type="ARBA" id="ARBA00022989"/>
    </source>
</evidence>
<accession>A0A7W5ZJI7</accession>
<dbReference type="InterPro" id="IPR007110">
    <property type="entry name" value="Ig-like_dom"/>
</dbReference>
<evidence type="ECO:0000259" key="6">
    <source>
        <dbReference type="PROSITE" id="PS50093"/>
    </source>
</evidence>
<dbReference type="PROSITE" id="PS50835">
    <property type="entry name" value="IG_LIKE"/>
    <property type="match status" value="1"/>
</dbReference>
<dbReference type="InterPro" id="IPR044023">
    <property type="entry name" value="Ig_7"/>
</dbReference>
<feature type="domain" description="PKD" evidence="6">
    <location>
        <begin position="562"/>
        <end position="613"/>
    </location>
</feature>
<dbReference type="InterPro" id="IPR013783">
    <property type="entry name" value="Ig-like_fold"/>
</dbReference>
<comment type="caution">
    <text evidence="8">The sequence shown here is derived from an EMBL/GenBank/DDBJ whole genome shotgun (WGS) entry which is preliminary data.</text>
</comment>
<dbReference type="Gene3D" id="2.60.40.10">
    <property type="entry name" value="Immunoglobulins"/>
    <property type="match status" value="7"/>
</dbReference>
<keyword evidence="2" id="KW-0812">Transmembrane</keyword>
<dbReference type="Proteomes" id="UP000541352">
    <property type="component" value="Unassembled WGS sequence"/>
</dbReference>
<dbReference type="RefSeq" id="WP_183973625.1">
    <property type="nucleotide sequence ID" value="NZ_JACIBY010000004.1"/>
</dbReference>
<dbReference type="InterPro" id="IPR008979">
    <property type="entry name" value="Galactose-bd-like_sf"/>
</dbReference>
<evidence type="ECO:0000313" key="9">
    <source>
        <dbReference type="Proteomes" id="UP000541352"/>
    </source>
</evidence>
<dbReference type="SUPFAM" id="SSF49299">
    <property type="entry name" value="PKD domain"/>
    <property type="match status" value="1"/>
</dbReference>
<evidence type="ECO:0000256" key="2">
    <source>
        <dbReference type="ARBA" id="ARBA00022692"/>
    </source>
</evidence>
<dbReference type="PANTHER" id="PTHR46730:SF4">
    <property type="entry name" value="POLYCYSTIC KIDNEY DISEASE PROTEIN 1-LIKE 1"/>
    <property type="match status" value="1"/>
</dbReference>
<evidence type="ECO:0000313" key="8">
    <source>
        <dbReference type="EMBL" id="MBB3838310.1"/>
    </source>
</evidence>
<dbReference type="GO" id="GO:0006816">
    <property type="term" value="P:calcium ion transport"/>
    <property type="evidence" value="ECO:0007669"/>
    <property type="project" value="TreeGrafter"/>
</dbReference>
<dbReference type="InterPro" id="IPR022409">
    <property type="entry name" value="PKD/Chitinase_dom"/>
</dbReference>
<keyword evidence="5" id="KW-0472">Membrane</keyword>
<keyword evidence="3" id="KW-0677">Repeat</keyword>
<evidence type="ECO:0000259" key="7">
    <source>
        <dbReference type="PROSITE" id="PS50835"/>
    </source>
</evidence>
<proteinExistence type="predicted"/>
<dbReference type="PROSITE" id="PS50093">
    <property type="entry name" value="PKD"/>
    <property type="match status" value="1"/>
</dbReference>
<protein>
    <recommendedName>
        <fullName evidence="10">Gliding motility-associated C-terminal domain-containing protein</fullName>
    </recommendedName>
</protein>
<dbReference type="GO" id="GO:0005261">
    <property type="term" value="F:monoatomic cation channel activity"/>
    <property type="evidence" value="ECO:0007669"/>
    <property type="project" value="TreeGrafter"/>
</dbReference>
<comment type="subcellular location">
    <subcellularLocation>
        <location evidence="1">Membrane</location>
        <topology evidence="1">Multi-pass membrane protein</topology>
    </subcellularLocation>
</comment>
<feature type="domain" description="Ig-like" evidence="7">
    <location>
        <begin position="1004"/>
        <end position="1108"/>
    </location>
</feature>
<dbReference type="PANTHER" id="PTHR46730">
    <property type="entry name" value="POLYCYSTIN-1"/>
    <property type="match status" value="1"/>
</dbReference>
<organism evidence="8 9">
    <name type="scientific">Runella defluvii</name>
    <dbReference type="NCBI Taxonomy" id="370973"/>
    <lineage>
        <taxon>Bacteria</taxon>
        <taxon>Pseudomonadati</taxon>
        <taxon>Bacteroidota</taxon>
        <taxon>Cytophagia</taxon>
        <taxon>Cytophagales</taxon>
        <taxon>Spirosomataceae</taxon>
        <taxon>Runella</taxon>
    </lineage>
</organism>
<keyword evidence="4" id="KW-1133">Transmembrane helix</keyword>
<dbReference type="EMBL" id="JACIBY010000004">
    <property type="protein sequence ID" value="MBB3838310.1"/>
    <property type="molecule type" value="Genomic_DNA"/>
</dbReference>
<sequence length="2011" mass="203801">MSWWVGVLMLVVAHAALATDVGGRIYCDKSGNNAYNDGEGLTSIPVRVVNSSTGALLGTATTNSLGSYNVASIANGTPVRIEFTYAGVNYTRTGTSPTSSLNAQLTCTVNCNCPNNVLTNPSFEGGVSGWSFSGGNFYSGTGYQVCGNNNAYLEATSSSARFFQNVNITPGSTVSLSIWAGTHRPDLDHRIKLKFYNSANTLLSSTEVQVDKDVDFGPTPLTQQYFLSGTAPANTSYVQVEGTASGDYIKVDLACLQVTCPTVTNPNPSAARTICPGTSVAFSASTTARSPVTIEWVRFDSEVTNPYTATGNGKTILGSGAINSGSASLSSSNFPAVNGQVKTYYVYACLKGATAACQPWVKYQVDVLRPTVSATGGLLKCVPSTVQITAVGSPTSGVTSAYAWTGPNSFTSASANPSVSAAGTYTVTYSATKSGVTCTATDTAIVTSIVSTPTVSLNTLELTCTKTSGTLTATAGNLGGGTASYAWTVPSGVTNPGNVASFNVTTAGNYSVTVTNSRNGCTASTSKTVTEDKTQPTVSLNTVTLTCVTTSQTLTATVGGLNGGTASYAWTVPSGVTNPGNVASFNVTTPGTYSVTVTNSKNGCTRAATTTVTEDKTPPTVSLNTVVLTCASASQTLTATVGALNGGTASYVWTVPAGVTNPGNVASFAVTVAGTYSVVVTNSKNGCTRTASTTVTEDKALPTVSLNTFKLTCASPSQTLTATVGNLGGGTASYAWTVPAGVTNPGNVASFAVTVIGTYSVVVTNSKNGCTRSASTTVTQDKTQPTVSLNTIKLTCVAPSQTLTATVSGLNGGTASYVWTVPAGVTNPGNVASFAVTVAGTYSVVVTNSANGCTRNVSTTVTQDKTVPTVQVNGGELTCSTLNLTLSANASSNVTYAWTGLGVNGQTTKDVTVSASGVYQVTVTHIGSGCTASDTAIVSQDVNRPIVVANGGEINCVKSSVTILAEAAPPGVTYSWTGPSSFTSTNASITVQQVGVYTVTVLNPDNGCTASDTAVVSENKTLPNVDAGQNKTLTCEVTSVKLDGSSTTPGVTYSWTGPVGATFAPNASSPTPTVTLPGTYTLTVTGPNGCVATDAVVIDENKTNPTVSVAGGVLTCIKTELTLTAVASSGVTYVWSGHPSVNGLTTSSVVVDTIGSYIVTVKNTINGCTASDTAIVTEDITKPTVDLNTIKLTCASPSQTLTATTTNAGANPTYTWTVPSGVASPGNVASFAVTKAGSYSVLVTNPVNGCSVNGSTLVTQDTLKPTAALNPLTLTCAAPSQTLTATVTNAGANPTYAWTVPNGVTNPGNVASFAITSAGTYAVEVTSAANGCKASATTTVAADTASVRVSLNSVTLTCASPSKTLTATATNAGANPTYVWTVPSGATNPGNVASFSVVNAGTYSVEVTNNTNGCKSTASTSVLADTAKVIVSLNTIKLTCTNLSQTLTATATNAGANPTYSWTVPSGVTNPGNVNNFVVSKTGFYSVEVTNAINGCKGTAITGVTADTTKVTVALNDVTLTCASPRKTLKVTADNEGTNPTYVWSVPSGVTNPGNVDSLVVSQGGVYSVSVTNSANGCSASASTTVVLDTTKVSVTLNPITLTCSAPSQTLTATVVNAGTSPTYIWGVPAGATNPGNNPTTVASVAGLYTVEVINTLNGCRGNASETVLNDTNRVTVALNPLNLTCATPTGTLTATVKNGGTTPTYTWQVPQGVANPGNVASFVVSVAGTYSVEVTNRTNGCKGTGITTVSADTTKPLLEVSERSCALNLGTYSVKVISNGIITTTPPYAVVDNGGGLFTISGIPAGQSVLVTATATNSNCKTTLEIAAPDCNCPTVNPPIGSSQSFCEGDSATKLTVVVGTGETADWYSSETGGTKLADGTLEFKPTAAGTYWVEARKNDGSNCISLRIPLTLTYYPNPTVVVSEQPKCSADRQTYSFTVTSNGTVTVDAGQVTNNQNGTFTVSGVPINKDAVVTATSSDSCKAQLTVKAPDCSCPPPKCIPYTVTIKRK</sequence>
<keyword evidence="9" id="KW-1185">Reference proteome</keyword>
<gene>
    <name evidence="8" type="ORF">FHS57_002315</name>
</gene>
<evidence type="ECO:0000256" key="3">
    <source>
        <dbReference type="ARBA" id="ARBA00022737"/>
    </source>
</evidence>
<dbReference type="Gene3D" id="2.60.120.260">
    <property type="entry name" value="Galactose-binding domain-like"/>
    <property type="match status" value="1"/>
</dbReference>
<dbReference type="InterPro" id="IPR035986">
    <property type="entry name" value="PKD_dom_sf"/>
</dbReference>
<dbReference type="InterPro" id="IPR000601">
    <property type="entry name" value="PKD_dom"/>
</dbReference>
<evidence type="ECO:0000256" key="5">
    <source>
        <dbReference type="ARBA" id="ARBA00023136"/>
    </source>
</evidence>
<dbReference type="Pfam" id="PF19081">
    <property type="entry name" value="Ig_7"/>
    <property type="match status" value="1"/>
</dbReference>
<dbReference type="GO" id="GO:0005886">
    <property type="term" value="C:plasma membrane"/>
    <property type="evidence" value="ECO:0007669"/>
    <property type="project" value="TreeGrafter"/>
</dbReference>